<name>A0A285THD1_9PROT</name>
<evidence type="ECO:0000313" key="2">
    <source>
        <dbReference type="Proteomes" id="UP000219068"/>
    </source>
</evidence>
<evidence type="ECO:0000313" key="1">
    <source>
        <dbReference type="EMBL" id="SOC21590.1"/>
    </source>
</evidence>
<accession>A0A285THD1</accession>
<dbReference type="RefSeq" id="WP_097052229.1">
    <property type="nucleotide sequence ID" value="NZ_OBMM01000003.1"/>
</dbReference>
<reference evidence="1 2" key="1">
    <citation type="submission" date="2017-08" db="EMBL/GenBank/DDBJ databases">
        <authorList>
            <person name="de Groot N.N."/>
        </authorList>
    </citation>
    <scope>NUCLEOTIDE SEQUENCE [LARGE SCALE GENOMIC DNA]</scope>
    <source>
        <strain evidence="1 2">USBA 78</strain>
    </source>
</reference>
<protein>
    <submittedName>
        <fullName evidence="1">Uncharacterized protein</fullName>
    </submittedName>
</protein>
<organism evidence="1 2">
    <name type="scientific">Thalassospira xiamenensis</name>
    <dbReference type="NCBI Taxonomy" id="220697"/>
    <lineage>
        <taxon>Bacteria</taxon>
        <taxon>Pseudomonadati</taxon>
        <taxon>Pseudomonadota</taxon>
        <taxon>Alphaproteobacteria</taxon>
        <taxon>Rhodospirillales</taxon>
        <taxon>Thalassospiraceae</taxon>
        <taxon>Thalassospira</taxon>
    </lineage>
</organism>
<dbReference type="AlphaFoldDB" id="A0A285THD1"/>
<sequence length="452" mass="50048">MSDQFYIISFKNSRLQEPFRFWRSSDAGYALSIEEAGLYSPADIIQHPTYYNGGSETIAVPKAVIDDLAAAPDADWVRQSNLAFGYENQRLLGWNKKTENKLALASIHATIALQAEVPTSVAAQPEQAKVFQGIEHLLAAAPKMPVGVQRKLWKLREDIINVCEVADTDQLSSVLGKSLSYLTQCREKYAPARPVKNGPANVGFMMEWAKMSDVSAEVKRNTAGDLIELSDAAFSLCASFHDLTVDAKEIAQETIDYMVHDLADELDRSDGSNINNGGVEAQITFLLAYNGMGGVPRISAAIEAARYPDNAVTPQTYLERPPLEFKFGDDSATLHWKDFESSILGQTLDTVSDEFLAAVMDGSDDLAPKIYDDFTKLCEHFVKVQAALLTRDDNVEKRAAFSEFSKLVFGEQPLDPGEDHPDIYRDQEVLSNWCRNMARFSHTALPARAPGY</sequence>
<dbReference type="EMBL" id="OBMM01000003">
    <property type="protein sequence ID" value="SOC21590.1"/>
    <property type="molecule type" value="Genomic_DNA"/>
</dbReference>
<dbReference type="Proteomes" id="UP000219068">
    <property type="component" value="Unassembled WGS sequence"/>
</dbReference>
<gene>
    <name evidence="1" type="ORF">SAMN05428964_103448</name>
</gene>
<proteinExistence type="predicted"/>